<dbReference type="GO" id="GO:0009401">
    <property type="term" value="P:phosphoenolpyruvate-dependent sugar phosphotransferase system"/>
    <property type="evidence" value="ECO:0007669"/>
    <property type="project" value="InterPro"/>
</dbReference>
<accession>A0A412PEI5</accession>
<organism evidence="3 4">
    <name type="scientific">Solobacterium moorei</name>
    <dbReference type="NCBI Taxonomy" id="102148"/>
    <lineage>
        <taxon>Bacteria</taxon>
        <taxon>Bacillati</taxon>
        <taxon>Bacillota</taxon>
        <taxon>Erysipelotrichia</taxon>
        <taxon>Erysipelotrichales</taxon>
        <taxon>Erysipelotrichaceae</taxon>
        <taxon>Solobacterium</taxon>
    </lineage>
</organism>
<dbReference type="InterPro" id="IPR051471">
    <property type="entry name" value="Bacterial_PTS_sugar_comp"/>
</dbReference>
<dbReference type="GO" id="GO:0016740">
    <property type="term" value="F:transferase activity"/>
    <property type="evidence" value="ECO:0007669"/>
    <property type="project" value="UniProtKB-KW"/>
</dbReference>
<dbReference type="PANTHER" id="PTHR33799">
    <property type="entry name" value="PTS PERMEASE-RELATED-RELATED"/>
    <property type="match status" value="1"/>
</dbReference>
<dbReference type="SUPFAM" id="SSF53062">
    <property type="entry name" value="PTS system fructose IIA component-like"/>
    <property type="match status" value="1"/>
</dbReference>
<reference evidence="3 4" key="1">
    <citation type="submission" date="2018-08" db="EMBL/GenBank/DDBJ databases">
        <title>A genome reference for cultivated species of the human gut microbiota.</title>
        <authorList>
            <person name="Zou Y."/>
            <person name="Xue W."/>
            <person name="Luo G."/>
        </authorList>
    </citation>
    <scope>NUCLEOTIDE SEQUENCE [LARGE SCALE GENOMIC DNA]</scope>
    <source>
        <strain evidence="3 4">AF18-46</strain>
    </source>
</reference>
<name>A0A412PEI5_9FIRM</name>
<evidence type="ECO:0000313" key="4">
    <source>
        <dbReference type="Proteomes" id="UP000284731"/>
    </source>
</evidence>
<protein>
    <submittedName>
        <fullName evidence="3">PTS fructose transporter subunit IIA</fullName>
    </submittedName>
</protein>
<evidence type="ECO:0000259" key="2">
    <source>
        <dbReference type="PROSITE" id="PS51096"/>
    </source>
</evidence>
<dbReference type="PROSITE" id="PS51096">
    <property type="entry name" value="PTS_EIIA_TYPE_4"/>
    <property type="match status" value="1"/>
</dbReference>
<sequence>MKILVIGHGRFAEGVKSAAQIIVGDLSEVTFMNTYVDDIDFHVELDKYFSNNTNILVLTDLFGGSVNQAIMQYITKENIEIITGVNIPLVLEILLSNITGKNLDIREIVSNAKEQIMFVNDVLENSNNDEGEFI</sequence>
<dbReference type="InterPro" id="IPR036662">
    <property type="entry name" value="PTS_EIIA_man-typ_sf"/>
</dbReference>
<keyword evidence="1" id="KW-0808">Transferase</keyword>
<dbReference type="PANTHER" id="PTHR33799:SF1">
    <property type="entry name" value="PTS SYSTEM MANNOSE-SPECIFIC EIIAB COMPONENT-RELATED"/>
    <property type="match status" value="1"/>
</dbReference>
<evidence type="ECO:0000313" key="3">
    <source>
        <dbReference type="EMBL" id="RGT56029.1"/>
    </source>
</evidence>
<dbReference type="Pfam" id="PF03610">
    <property type="entry name" value="EIIA-man"/>
    <property type="match status" value="1"/>
</dbReference>
<dbReference type="InterPro" id="IPR004701">
    <property type="entry name" value="PTS_EIIA_man-typ"/>
</dbReference>
<dbReference type="Gene3D" id="3.40.50.510">
    <property type="entry name" value="Phosphotransferase system, mannose-type IIA component"/>
    <property type="match status" value="1"/>
</dbReference>
<dbReference type="Proteomes" id="UP000284731">
    <property type="component" value="Unassembled WGS sequence"/>
</dbReference>
<proteinExistence type="predicted"/>
<dbReference type="GO" id="GO:0016020">
    <property type="term" value="C:membrane"/>
    <property type="evidence" value="ECO:0007669"/>
    <property type="project" value="InterPro"/>
</dbReference>
<dbReference type="EMBL" id="QRWX01000002">
    <property type="protein sequence ID" value="RGT56029.1"/>
    <property type="molecule type" value="Genomic_DNA"/>
</dbReference>
<feature type="domain" description="PTS EIIA type-4" evidence="2">
    <location>
        <begin position="1"/>
        <end position="130"/>
    </location>
</feature>
<evidence type="ECO:0000256" key="1">
    <source>
        <dbReference type="ARBA" id="ARBA00022679"/>
    </source>
</evidence>
<gene>
    <name evidence="3" type="ORF">DWX20_04260</name>
</gene>
<dbReference type="RefSeq" id="WP_006526393.1">
    <property type="nucleotide sequence ID" value="NZ_CABJCF010000002.1"/>
</dbReference>
<dbReference type="AlphaFoldDB" id="A0A412PEI5"/>
<comment type="caution">
    <text evidence="3">The sequence shown here is derived from an EMBL/GenBank/DDBJ whole genome shotgun (WGS) entry which is preliminary data.</text>
</comment>